<protein>
    <recommendedName>
        <fullName evidence="3">FAD dependent oxidoreductase domain-containing protein</fullName>
    </recommendedName>
</protein>
<evidence type="ECO:0008006" key="3">
    <source>
        <dbReference type="Google" id="ProtNLM"/>
    </source>
</evidence>
<accession>A0A176VLZ3</accession>
<dbReference type="Gene3D" id="3.50.50.60">
    <property type="entry name" value="FAD/NAD(P)-binding domain"/>
    <property type="match status" value="1"/>
</dbReference>
<dbReference type="EMBL" id="LVLJ01003432">
    <property type="protein sequence ID" value="OAE21443.1"/>
    <property type="molecule type" value="Genomic_DNA"/>
</dbReference>
<keyword evidence="2" id="KW-1185">Reference proteome</keyword>
<name>A0A176VLZ3_MARPO</name>
<reference evidence="1" key="1">
    <citation type="submission" date="2016-03" db="EMBL/GenBank/DDBJ databases">
        <title>Mechanisms controlling the formation of the plant cell surface in tip-growing cells are functionally conserved among land plants.</title>
        <authorList>
            <person name="Honkanen S."/>
            <person name="Jones V.A."/>
            <person name="Morieri G."/>
            <person name="Champion C."/>
            <person name="Hetherington A.J."/>
            <person name="Kelly S."/>
            <person name="Saint-Marcoux D."/>
            <person name="Proust H."/>
            <person name="Prescott H."/>
            <person name="Dolan L."/>
        </authorList>
    </citation>
    <scope>NUCLEOTIDE SEQUENCE [LARGE SCALE GENOMIC DNA]</scope>
    <source>
        <tissue evidence="1">Whole gametophyte</tissue>
    </source>
</reference>
<evidence type="ECO:0000313" key="2">
    <source>
        <dbReference type="Proteomes" id="UP000077202"/>
    </source>
</evidence>
<proteinExistence type="predicted"/>
<dbReference type="AlphaFoldDB" id="A0A176VLZ3"/>
<evidence type="ECO:0000313" key="1">
    <source>
        <dbReference type="EMBL" id="OAE21443.1"/>
    </source>
</evidence>
<gene>
    <name evidence="1" type="ORF">AXG93_3506s1170</name>
</gene>
<dbReference type="InterPro" id="IPR036188">
    <property type="entry name" value="FAD/NAD-bd_sf"/>
</dbReference>
<sequence>MDAHVELPPGSSTEECAYLYPSEKLERLGIVPVVNALLNPDDKSMEDKGQGRSSHGIPGLIQLFGIESPGLTSSLAIARFVGDLVADERKG</sequence>
<dbReference type="Proteomes" id="UP000077202">
    <property type="component" value="Unassembled WGS sequence"/>
</dbReference>
<organism evidence="1 2">
    <name type="scientific">Marchantia polymorpha subsp. ruderalis</name>
    <dbReference type="NCBI Taxonomy" id="1480154"/>
    <lineage>
        <taxon>Eukaryota</taxon>
        <taxon>Viridiplantae</taxon>
        <taxon>Streptophyta</taxon>
        <taxon>Embryophyta</taxon>
        <taxon>Marchantiophyta</taxon>
        <taxon>Marchantiopsida</taxon>
        <taxon>Marchantiidae</taxon>
        <taxon>Marchantiales</taxon>
        <taxon>Marchantiaceae</taxon>
        <taxon>Marchantia</taxon>
    </lineage>
</organism>
<comment type="caution">
    <text evidence="1">The sequence shown here is derived from an EMBL/GenBank/DDBJ whole genome shotgun (WGS) entry which is preliminary data.</text>
</comment>